<proteinExistence type="predicted"/>
<evidence type="ECO:0000256" key="1">
    <source>
        <dbReference type="SAM" id="MobiDB-lite"/>
    </source>
</evidence>
<accession>A0A4V2ZXS7</accession>
<evidence type="ECO:0000313" key="3">
    <source>
        <dbReference type="EMBL" id="TDG16589.1"/>
    </source>
</evidence>
<dbReference type="Proteomes" id="UP000295722">
    <property type="component" value="Unassembled WGS sequence"/>
</dbReference>
<evidence type="ECO:0000313" key="4">
    <source>
        <dbReference type="Proteomes" id="UP000295722"/>
    </source>
</evidence>
<protein>
    <submittedName>
        <fullName evidence="3">DUF4148 domain-containing protein</fullName>
    </submittedName>
</protein>
<name>A0A4V2ZXS7_9BURK</name>
<dbReference type="EMBL" id="SMRP01000064">
    <property type="protein sequence ID" value="TDG16589.1"/>
    <property type="molecule type" value="Genomic_DNA"/>
</dbReference>
<organism evidence="3 4">
    <name type="scientific">Paraburkholderia silviterrae</name>
    <dbReference type="NCBI Taxonomy" id="2528715"/>
    <lineage>
        <taxon>Bacteria</taxon>
        <taxon>Pseudomonadati</taxon>
        <taxon>Pseudomonadota</taxon>
        <taxon>Betaproteobacteria</taxon>
        <taxon>Burkholderiales</taxon>
        <taxon>Burkholderiaceae</taxon>
        <taxon>Paraburkholderia</taxon>
    </lineage>
</organism>
<feature type="signal peptide" evidence="2">
    <location>
        <begin position="1"/>
        <end position="32"/>
    </location>
</feature>
<dbReference type="Pfam" id="PF13663">
    <property type="entry name" value="DUF4148"/>
    <property type="match status" value="1"/>
</dbReference>
<reference evidence="3 4" key="1">
    <citation type="submission" date="2019-03" db="EMBL/GenBank/DDBJ databases">
        <title>Paraburkholderia sp. 4M-K11, isolated from subtropical forest soil.</title>
        <authorList>
            <person name="Gao Z.-H."/>
            <person name="Qiu L.-H."/>
        </authorList>
    </citation>
    <scope>NUCLEOTIDE SEQUENCE [LARGE SCALE GENOMIC DNA]</scope>
    <source>
        <strain evidence="3 4">4M-K11</strain>
    </source>
</reference>
<feature type="chain" id="PRO_5020746095" evidence="2">
    <location>
        <begin position="33"/>
        <end position="121"/>
    </location>
</feature>
<dbReference type="InterPro" id="IPR025421">
    <property type="entry name" value="DUF4148"/>
</dbReference>
<keyword evidence="4" id="KW-1185">Reference proteome</keyword>
<feature type="region of interest" description="Disordered" evidence="1">
    <location>
        <begin position="75"/>
        <end position="106"/>
    </location>
</feature>
<evidence type="ECO:0000256" key="2">
    <source>
        <dbReference type="SAM" id="SignalP"/>
    </source>
</evidence>
<dbReference type="AlphaFoldDB" id="A0A4V2ZXS7"/>
<keyword evidence="2" id="KW-0732">Signal</keyword>
<comment type="caution">
    <text evidence="3">The sequence shown here is derived from an EMBL/GenBank/DDBJ whole genome shotgun (WGS) entry which is preliminary data.</text>
</comment>
<sequence>MSFKLESKVNKRTVIVSLILFAGAGVAINAQAQEMTRAQVRQELIDAEHNGLNFVSDTSYPDVAPIFEQQVARLKQQNSGSGMGAPMTGTSDAGNIKRDASPSERSTCVGPVSFCTRYFGS</sequence>
<dbReference type="OrthoDB" id="9035534at2"/>
<gene>
    <name evidence="3" type="ORF">EYW47_40335</name>
</gene>